<dbReference type="Proteomes" id="UP000472262">
    <property type="component" value="Unassembled WGS sequence"/>
</dbReference>
<keyword evidence="2 4" id="KW-0863">Zinc-finger</keyword>
<dbReference type="SMART" id="SM00184">
    <property type="entry name" value="RING"/>
    <property type="match status" value="1"/>
</dbReference>
<name>A0A672M014_SINGR</name>
<organism evidence="6 7">
    <name type="scientific">Sinocyclocheilus grahami</name>
    <name type="common">Dianchi golden-line fish</name>
    <name type="synonym">Barbus grahami</name>
    <dbReference type="NCBI Taxonomy" id="75366"/>
    <lineage>
        <taxon>Eukaryota</taxon>
        <taxon>Metazoa</taxon>
        <taxon>Chordata</taxon>
        <taxon>Craniata</taxon>
        <taxon>Vertebrata</taxon>
        <taxon>Euteleostomi</taxon>
        <taxon>Actinopterygii</taxon>
        <taxon>Neopterygii</taxon>
        <taxon>Teleostei</taxon>
        <taxon>Ostariophysi</taxon>
        <taxon>Cypriniformes</taxon>
        <taxon>Cyprinidae</taxon>
        <taxon>Cyprininae</taxon>
        <taxon>Sinocyclocheilus</taxon>
    </lineage>
</organism>
<evidence type="ECO:0000259" key="5">
    <source>
        <dbReference type="PROSITE" id="PS50089"/>
    </source>
</evidence>
<dbReference type="PROSITE" id="PS50089">
    <property type="entry name" value="ZF_RING_2"/>
    <property type="match status" value="1"/>
</dbReference>
<evidence type="ECO:0000256" key="4">
    <source>
        <dbReference type="PROSITE-ProRule" id="PRU00175"/>
    </source>
</evidence>
<dbReference type="SUPFAM" id="SSF57850">
    <property type="entry name" value="RING/U-box"/>
    <property type="match status" value="1"/>
</dbReference>
<dbReference type="PANTHER" id="PTHR25465:SF5">
    <property type="entry name" value="E3 UBIQUITIN_ISG15 LIGASE TRIM25-RELATED"/>
    <property type="match status" value="1"/>
</dbReference>
<keyword evidence="7" id="KW-1185">Reference proteome</keyword>
<sequence length="70" mass="7952">QESHDLREKESESVVEFSQGELSCTVCLDLLKDPVTIQCGHSYCENCITDRDLQSIYLQSYILAISPTRI</sequence>
<proteinExistence type="predicted"/>
<keyword evidence="3" id="KW-0862">Zinc</keyword>
<dbReference type="InterPro" id="IPR013083">
    <property type="entry name" value="Znf_RING/FYVE/PHD"/>
</dbReference>
<dbReference type="InterPro" id="IPR017907">
    <property type="entry name" value="Znf_RING_CS"/>
</dbReference>
<evidence type="ECO:0000313" key="7">
    <source>
        <dbReference type="Proteomes" id="UP000472262"/>
    </source>
</evidence>
<dbReference type="AlphaFoldDB" id="A0A672M014"/>
<keyword evidence="1" id="KW-0479">Metal-binding</keyword>
<feature type="domain" description="RING-type" evidence="5">
    <location>
        <begin position="24"/>
        <end position="48"/>
    </location>
</feature>
<dbReference type="GO" id="GO:0008270">
    <property type="term" value="F:zinc ion binding"/>
    <property type="evidence" value="ECO:0007669"/>
    <property type="project" value="UniProtKB-KW"/>
</dbReference>
<evidence type="ECO:0000313" key="6">
    <source>
        <dbReference type="Ensembl" id="ENSSGRP00000028405.1"/>
    </source>
</evidence>
<dbReference type="InterPro" id="IPR001841">
    <property type="entry name" value="Znf_RING"/>
</dbReference>
<reference evidence="6" key="2">
    <citation type="submission" date="2025-09" db="UniProtKB">
        <authorList>
            <consortium name="Ensembl"/>
        </authorList>
    </citation>
    <scope>IDENTIFICATION</scope>
</reference>
<evidence type="ECO:0000256" key="3">
    <source>
        <dbReference type="ARBA" id="ARBA00022833"/>
    </source>
</evidence>
<evidence type="ECO:0000256" key="2">
    <source>
        <dbReference type="ARBA" id="ARBA00022771"/>
    </source>
</evidence>
<dbReference type="Pfam" id="PF15227">
    <property type="entry name" value="zf-C3HC4_4"/>
    <property type="match status" value="1"/>
</dbReference>
<protein>
    <recommendedName>
        <fullName evidence="5">RING-type domain-containing protein</fullName>
    </recommendedName>
</protein>
<dbReference type="PROSITE" id="PS00518">
    <property type="entry name" value="ZF_RING_1"/>
    <property type="match status" value="1"/>
</dbReference>
<dbReference type="Gene3D" id="3.30.40.10">
    <property type="entry name" value="Zinc/RING finger domain, C3HC4 (zinc finger)"/>
    <property type="match status" value="1"/>
</dbReference>
<accession>A0A672M014</accession>
<evidence type="ECO:0000256" key="1">
    <source>
        <dbReference type="ARBA" id="ARBA00022723"/>
    </source>
</evidence>
<reference evidence="6" key="1">
    <citation type="submission" date="2025-08" db="UniProtKB">
        <authorList>
            <consortium name="Ensembl"/>
        </authorList>
    </citation>
    <scope>IDENTIFICATION</scope>
</reference>
<dbReference type="InterPro" id="IPR051051">
    <property type="entry name" value="E3_ubiq-ligase_TRIM/RNF"/>
</dbReference>
<dbReference type="InParanoid" id="A0A672M014"/>
<dbReference type="Ensembl" id="ENSSGRT00000030540.1">
    <property type="protein sequence ID" value="ENSSGRP00000028405.1"/>
    <property type="gene ID" value="ENSSGRG00000016221.1"/>
</dbReference>
<dbReference type="PANTHER" id="PTHR25465">
    <property type="entry name" value="B-BOX DOMAIN CONTAINING"/>
    <property type="match status" value="1"/>
</dbReference>